<proteinExistence type="predicted"/>
<dbReference type="EnsemblMetazoa" id="XM_021043323.2">
    <property type="protein sequence ID" value="XP_020898982.1"/>
    <property type="gene ID" value="LOC110237710"/>
</dbReference>
<dbReference type="PANTHER" id="PTHR13628">
    <property type="entry name" value="TRANSMEMBRANE PROTEIN 267"/>
    <property type="match status" value="1"/>
</dbReference>
<evidence type="ECO:0000256" key="4">
    <source>
        <dbReference type="ARBA" id="ARBA00022989"/>
    </source>
</evidence>
<evidence type="ECO:0000313" key="7">
    <source>
        <dbReference type="EnsemblMetazoa" id="XP_020898982.1"/>
    </source>
</evidence>
<keyword evidence="4 6" id="KW-1133">Transmembrane helix</keyword>
<organism evidence="7 8">
    <name type="scientific">Exaiptasia diaphana</name>
    <name type="common">Tropical sea anemone</name>
    <name type="synonym">Aiptasia pulchella</name>
    <dbReference type="NCBI Taxonomy" id="2652724"/>
    <lineage>
        <taxon>Eukaryota</taxon>
        <taxon>Metazoa</taxon>
        <taxon>Cnidaria</taxon>
        <taxon>Anthozoa</taxon>
        <taxon>Hexacorallia</taxon>
        <taxon>Actiniaria</taxon>
        <taxon>Aiptasiidae</taxon>
        <taxon>Exaiptasia</taxon>
    </lineage>
</organism>
<protein>
    <recommendedName>
        <fullName evidence="2">Transmembrane protein 267</fullName>
    </recommendedName>
</protein>
<evidence type="ECO:0000256" key="5">
    <source>
        <dbReference type="ARBA" id="ARBA00023136"/>
    </source>
</evidence>
<dbReference type="OrthoDB" id="10014558at2759"/>
<name>A0A913X524_EXADI</name>
<keyword evidence="8" id="KW-1185">Reference proteome</keyword>
<dbReference type="OMA" id="HQLRDGM"/>
<sequence length="238" mass="26826">MVICLTRFLQRLSAYIWRALFSMWDAIAYCCRKTMFIFQYIFLGLLCIGIDYLVFRHFVKKNDYIRALLDNFGHGLIAAVSWLVVSGIRRESVIQAVCCAAMSSGLDIDHFVMAKSLKIKDANSLHTRPPLHTTTIVPILTPILQVWCGQNIHCLQELPYMFVVAVLSHHLRDAQRRGLWFWPVGSTPPLPYGIYIICVILLPMVVKDARAGIKRLSSGHSEQLPAANNGILTAPEGV</sequence>
<evidence type="ECO:0000256" key="1">
    <source>
        <dbReference type="ARBA" id="ARBA00004141"/>
    </source>
</evidence>
<dbReference type="InterPro" id="IPR026572">
    <property type="entry name" value="TMEM267"/>
</dbReference>
<dbReference type="AlphaFoldDB" id="A0A913X524"/>
<comment type="subcellular location">
    <subcellularLocation>
        <location evidence="1">Membrane</location>
        <topology evidence="1">Multi-pass membrane protein</topology>
    </subcellularLocation>
</comment>
<dbReference type="PANTHER" id="PTHR13628:SF1">
    <property type="entry name" value="TRANSMEMBRANE PROTEIN 267"/>
    <property type="match status" value="1"/>
</dbReference>
<dbReference type="Proteomes" id="UP000887567">
    <property type="component" value="Unplaced"/>
</dbReference>
<dbReference type="RefSeq" id="XP_020898982.1">
    <property type="nucleotide sequence ID" value="XM_021043323.2"/>
</dbReference>
<evidence type="ECO:0000256" key="2">
    <source>
        <dbReference type="ARBA" id="ARBA00013977"/>
    </source>
</evidence>
<dbReference type="GO" id="GO:0016020">
    <property type="term" value="C:membrane"/>
    <property type="evidence" value="ECO:0007669"/>
    <property type="project" value="UniProtKB-SubCell"/>
</dbReference>
<accession>A0A913X524</accession>
<feature type="transmembrane region" description="Helical" evidence="6">
    <location>
        <begin position="35"/>
        <end position="55"/>
    </location>
</feature>
<evidence type="ECO:0000256" key="3">
    <source>
        <dbReference type="ARBA" id="ARBA00022692"/>
    </source>
</evidence>
<reference evidence="7" key="1">
    <citation type="submission" date="2022-11" db="UniProtKB">
        <authorList>
            <consortium name="EnsemblMetazoa"/>
        </authorList>
    </citation>
    <scope>IDENTIFICATION</scope>
</reference>
<dbReference type="GeneID" id="110237710"/>
<evidence type="ECO:0000256" key="6">
    <source>
        <dbReference type="SAM" id="Phobius"/>
    </source>
</evidence>
<dbReference type="KEGG" id="epa:110237710"/>
<keyword evidence="3 6" id="KW-0812">Transmembrane</keyword>
<keyword evidence="5 6" id="KW-0472">Membrane</keyword>
<evidence type="ECO:0000313" key="8">
    <source>
        <dbReference type="Proteomes" id="UP000887567"/>
    </source>
</evidence>
<feature type="transmembrane region" description="Helical" evidence="6">
    <location>
        <begin position="189"/>
        <end position="206"/>
    </location>
</feature>